<name>A0A6C0GF25_9BACT</name>
<reference evidence="7 8" key="1">
    <citation type="submission" date="2020-01" db="EMBL/GenBank/DDBJ databases">
        <authorList>
            <person name="Kim M.K."/>
        </authorList>
    </citation>
    <scope>NUCLEOTIDE SEQUENCE [LARGE SCALE GENOMIC DNA]</scope>
    <source>
        <strain evidence="7 8">172606-1</strain>
    </source>
</reference>
<dbReference type="Gene3D" id="3.10.450.490">
    <property type="match status" value="1"/>
</dbReference>
<evidence type="ECO:0000313" key="7">
    <source>
        <dbReference type="EMBL" id="QHT66270.1"/>
    </source>
</evidence>
<dbReference type="Pfam" id="PF07504">
    <property type="entry name" value="FTP"/>
    <property type="match status" value="1"/>
</dbReference>
<protein>
    <recommendedName>
        <fullName evidence="6">FTP domain-containing protein</fullName>
    </recommendedName>
</protein>
<evidence type="ECO:0000256" key="3">
    <source>
        <dbReference type="ARBA" id="ARBA00022801"/>
    </source>
</evidence>
<feature type="domain" description="FTP" evidence="6">
    <location>
        <begin position="68"/>
        <end position="116"/>
    </location>
</feature>
<dbReference type="EMBL" id="CP048222">
    <property type="protein sequence ID" value="QHT66270.1"/>
    <property type="molecule type" value="Genomic_DNA"/>
</dbReference>
<dbReference type="AlphaFoldDB" id="A0A6C0GF25"/>
<dbReference type="KEGG" id="rhoz:GXP67_06160"/>
<keyword evidence="5" id="KW-0482">Metalloprotease</keyword>
<sequence>MIHAYKLTAFLAVLLALAYHVTYSQSVPIKSSVAKGSPFYVKVDQQNSINNQSFDLIKQKIGLGTSDQLVSLQRQSDIGGISHEKLQHYFNGLKVEYGIYKIHAKNGMVEGISGELY</sequence>
<dbReference type="GO" id="GO:0008237">
    <property type="term" value="F:metallopeptidase activity"/>
    <property type="evidence" value="ECO:0007669"/>
    <property type="project" value="UniProtKB-KW"/>
</dbReference>
<keyword evidence="1" id="KW-0645">Protease</keyword>
<evidence type="ECO:0000256" key="2">
    <source>
        <dbReference type="ARBA" id="ARBA00022723"/>
    </source>
</evidence>
<evidence type="ECO:0000313" key="8">
    <source>
        <dbReference type="Proteomes" id="UP000480178"/>
    </source>
</evidence>
<dbReference type="GO" id="GO:0006508">
    <property type="term" value="P:proteolysis"/>
    <property type="evidence" value="ECO:0007669"/>
    <property type="project" value="UniProtKB-KW"/>
</dbReference>
<accession>A0A6C0GF25</accession>
<dbReference type="GO" id="GO:0046872">
    <property type="term" value="F:metal ion binding"/>
    <property type="evidence" value="ECO:0007669"/>
    <property type="project" value="UniProtKB-KW"/>
</dbReference>
<dbReference type="Proteomes" id="UP000480178">
    <property type="component" value="Chromosome"/>
</dbReference>
<evidence type="ECO:0000256" key="4">
    <source>
        <dbReference type="ARBA" id="ARBA00022833"/>
    </source>
</evidence>
<keyword evidence="3" id="KW-0378">Hydrolase</keyword>
<evidence type="ECO:0000259" key="6">
    <source>
        <dbReference type="Pfam" id="PF07504"/>
    </source>
</evidence>
<keyword evidence="4" id="KW-0862">Zinc</keyword>
<gene>
    <name evidence="7" type="ORF">GXP67_06160</name>
</gene>
<keyword evidence="8" id="KW-1185">Reference proteome</keyword>
<organism evidence="7 8">
    <name type="scientific">Rhodocytophaga rosea</name>
    <dbReference type="NCBI Taxonomy" id="2704465"/>
    <lineage>
        <taxon>Bacteria</taxon>
        <taxon>Pseudomonadati</taxon>
        <taxon>Bacteroidota</taxon>
        <taxon>Cytophagia</taxon>
        <taxon>Cytophagales</taxon>
        <taxon>Rhodocytophagaceae</taxon>
        <taxon>Rhodocytophaga</taxon>
    </lineage>
</organism>
<proteinExistence type="predicted"/>
<dbReference type="RefSeq" id="WP_162442333.1">
    <property type="nucleotide sequence ID" value="NZ_CP048222.1"/>
</dbReference>
<keyword evidence="2" id="KW-0479">Metal-binding</keyword>
<evidence type="ECO:0000256" key="5">
    <source>
        <dbReference type="ARBA" id="ARBA00023049"/>
    </source>
</evidence>
<evidence type="ECO:0000256" key="1">
    <source>
        <dbReference type="ARBA" id="ARBA00022670"/>
    </source>
</evidence>
<dbReference type="InterPro" id="IPR011096">
    <property type="entry name" value="FTP_domain"/>
</dbReference>